<keyword evidence="1" id="KW-0472">Membrane</keyword>
<evidence type="ECO:0000259" key="2">
    <source>
        <dbReference type="Pfam" id="PF25842"/>
    </source>
</evidence>
<evidence type="ECO:0000313" key="3">
    <source>
        <dbReference type="EMBL" id="EHQ89920.1"/>
    </source>
</evidence>
<feature type="domain" description="Membrane protein NfeD2 N-terminal transmembrane" evidence="2">
    <location>
        <begin position="3"/>
        <end position="103"/>
    </location>
</feature>
<accession>H5Y492</accession>
<protein>
    <submittedName>
        <fullName evidence="3">Membrane protein implicated in regulation of membrane protease activity</fullName>
    </submittedName>
</protein>
<keyword evidence="3" id="KW-0378">Hydrolase</keyword>
<dbReference type="RefSeq" id="WP_007784074.1">
    <property type="nucleotide sequence ID" value="NZ_CM001441.1"/>
</dbReference>
<dbReference type="GO" id="GO:0006508">
    <property type="term" value="P:proteolysis"/>
    <property type="evidence" value="ECO:0007669"/>
    <property type="project" value="UniProtKB-KW"/>
</dbReference>
<proteinExistence type="predicted"/>
<dbReference type="InterPro" id="IPR012340">
    <property type="entry name" value="NA-bd_OB-fold"/>
</dbReference>
<dbReference type="Pfam" id="PF25842">
    <property type="entry name" value="NfeD_TM"/>
    <property type="match status" value="1"/>
</dbReference>
<dbReference type="HOGENOM" id="CLU_107496_0_0_9"/>
<dbReference type="eggNOG" id="COG1585">
    <property type="taxonomic scope" value="Bacteria"/>
</dbReference>
<dbReference type="AlphaFoldDB" id="H5Y492"/>
<organism evidence="3 4">
    <name type="scientific">Desulfosporosinus youngiae DSM 17734</name>
    <dbReference type="NCBI Taxonomy" id="768710"/>
    <lineage>
        <taxon>Bacteria</taxon>
        <taxon>Bacillati</taxon>
        <taxon>Bacillota</taxon>
        <taxon>Clostridia</taxon>
        <taxon>Eubacteriales</taxon>
        <taxon>Desulfitobacteriaceae</taxon>
        <taxon>Desulfosporosinus</taxon>
    </lineage>
</organism>
<dbReference type="InterPro" id="IPR058653">
    <property type="entry name" value="NfeD2_TM"/>
</dbReference>
<keyword evidence="1" id="KW-1133">Transmembrane helix</keyword>
<dbReference type="OrthoDB" id="1683445at2"/>
<evidence type="ECO:0000256" key="1">
    <source>
        <dbReference type="SAM" id="Phobius"/>
    </source>
</evidence>
<gene>
    <name evidence="3" type="ORF">DesyoDRAFT_2872</name>
</gene>
<keyword evidence="4" id="KW-1185">Reference proteome</keyword>
<evidence type="ECO:0000313" key="4">
    <source>
        <dbReference type="Proteomes" id="UP000005104"/>
    </source>
</evidence>
<name>H5Y492_9FIRM</name>
<sequence>MLEFYWTCLIGGVLFAVVTVVFGDILGDIFGGFFDSLSMDHLDFLQPMILVGGITVFGGSGIMLNQYTFLEPIPVAMISVMISAAVSILVYFSYVKPMKNSENSSGFSIKDLVGKIGEVTVPIPVGGYGEVLLKVGASNTNQIAATLEQAEIPAGVKVVVGETRDGVLYVFRYEL</sequence>
<keyword evidence="1" id="KW-0812">Transmembrane</keyword>
<feature type="transmembrane region" description="Helical" evidence="1">
    <location>
        <begin position="48"/>
        <end position="67"/>
    </location>
</feature>
<dbReference type="Proteomes" id="UP000005104">
    <property type="component" value="Chromosome"/>
</dbReference>
<feature type="transmembrane region" description="Helical" evidence="1">
    <location>
        <begin position="6"/>
        <end position="27"/>
    </location>
</feature>
<dbReference type="STRING" id="768710.DesyoDRAFT_2872"/>
<feature type="transmembrane region" description="Helical" evidence="1">
    <location>
        <begin position="73"/>
        <end position="94"/>
    </location>
</feature>
<keyword evidence="3" id="KW-0645">Protease</keyword>
<reference evidence="3 4" key="1">
    <citation type="submission" date="2011-11" db="EMBL/GenBank/DDBJ databases">
        <title>The Noncontiguous Finished genome of Desulfosporosinus youngiae DSM 17734.</title>
        <authorList>
            <consortium name="US DOE Joint Genome Institute (JGI-PGF)"/>
            <person name="Lucas S."/>
            <person name="Han J."/>
            <person name="Lapidus A."/>
            <person name="Cheng J.-F."/>
            <person name="Goodwin L."/>
            <person name="Pitluck S."/>
            <person name="Peters L."/>
            <person name="Ovchinnikova G."/>
            <person name="Lu M."/>
            <person name="Land M.L."/>
            <person name="Hauser L."/>
            <person name="Pester M."/>
            <person name="Spring S."/>
            <person name="Ollivier B."/>
            <person name="Rattei T."/>
            <person name="Klenk H.-P."/>
            <person name="Wagner M."/>
            <person name="Loy A."/>
            <person name="Woyke T.J."/>
        </authorList>
    </citation>
    <scope>NUCLEOTIDE SEQUENCE [LARGE SCALE GENOMIC DNA]</scope>
    <source>
        <strain evidence="3 4">DSM 17734</strain>
    </source>
</reference>
<dbReference type="GO" id="GO:0008233">
    <property type="term" value="F:peptidase activity"/>
    <property type="evidence" value="ECO:0007669"/>
    <property type="project" value="UniProtKB-KW"/>
</dbReference>
<dbReference type="EMBL" id="CM001441">
    <property type="protein sequence ID" value="EHQ89920.1"/>
    <property type="molecule type" value="Genomic_DNA"/>
</dbReference>
<dbReference type="Gene3D" id="2.40.50.140">
    <property type="entry name" value="Nucleic acid-binding proteins"/>
    <property type="match status" value="1"/>
</dbReference>